<dbReference type="Proteomes" id="UP000031338">
    <property type="component" value="Unassembled WGS sequence"/>
</dbReference>
<dbReference type="CDD" id="cd09627">
    <property type="entry name" value="DOMON_murB_like"/>
    <property type="match status" value="1"/>
</dbReference>
<gene>
    <name evidence="1" type="ORF">NJ75_00491</name>
</gene>
<comment type="caution">
    <text evidence="1">The sequence shown here is derived from an EMBL/GenBank/DDBJ whole genome shotgun (WGS) entry which is preliminary data.</text>
</comment>
<accession>A0A0B9AIC7</accession>
<evidence type="ECO:0000313" key="2">
    <source>
        <dbReference type="Proteomes" id="UP000031338"/>
    </source>
</evidence>
<dbReference type="PATRIC" id="fig|48936.3.peg.501"/>
<sequence length="180" mass="20523">METFELVHHPTTPPLGVTGLCARILAFEPRWLTLRWRVEGAGRIVLPPFAGKVRADGLWQTTCFELFMRPQHRDEYVEFNFSPSQAWAAYDFCGYREGMVERAMPRPPVCTPRRGQSVLIFDVALPTAALPALPFVYGLTAVIEEEGGHKSYWAMAHREDRPDFHHESCFASRLEAPHQP</sequence>
<proteinExistence type="predicted"/>
<dbReference type="RefSeq" id="WP_039331161.1">
    <property type="nucleotide sequence ID" value="NZ_JRVC01000002.1"/>
</dbReference>
<name>A0A0B9AIC7_9SPHN</name>
<keyword evidence="2" id="KW-1185">Reference proteome</keyword>
<evidence type="ECO:0000313" key="1">
    <source>
        <dbReference type="EMBL" id="KHS49058.1"/>
    </source>
</evidence>
<organism evidence="1 2">
    <name type="scientific">Novosphingobium subterraneum</name>
    <dbReference type="NCBI Taxonomy" id="48936"/>
    <lineage>
        <taxon>Bacteria</taxon>
        <taxon>Pseudomonadati</taxon>
        <taxon>Pseudomonadota</taxon>
        <taxon>Alphaproteobacteria</taxon>
        <taxon>Sphingomonadales</taxon>
        <taxon>Sphingomonadaceae</taxon>
        <taxon>Novosphingobium</taxon>
    </lineage>
</organism>
<protein>
    <recommendedName>
        <fullName evidence="3">DOMON-like domain-containing protein</fullName>
    </recommendedName>
</protein>
<dbReference type="Gene3D" id="2.60.40.1190">
    <property type="match status" value="1"/>
</dbReference>
<evidence type="ECO:0008006" key="3">
    <source>
        <dbReference type="Google" id="ProtNLM"/>
    </source>
</evidence>
<dbReference type="AlphaFoldDB" id="A0A0B9AIC7"/>
<reference evidence="1 2" key="1">
    <citation type="submission" date="2014-10" db="EMBL/GenBank/DDBJ databases">
        <title>Draft genome sequence of Novosphingobium subterraneum DSM 12447.</title>
        <authorList>
            <person name="Gan H.M."/>
            <person name="Gan H.Y."/>
            <person name="Savka M.A."/>
        </authorList>
    </citation>
    <scope>NUCLEOTIDE SEQUENCE [LARGE SCALE GENOMIC DNA]</scope>
    <source>
        <strain evidence="1 2">DSM 12447</strain>
    </source>
</reference>
<dbReference type="STRING" id="48936.NJ75_00491"/>
<dbReference type="EMBL" id="JRVC01000002">
    <property type="protein sequence ID" value="KHS49058.1"/>
    <property type="molecule type" value="Genomic_DNA"/>
</dbReference>